<keyword evidence="13" id="KW-1185">Reference proteome</keyword>
<dbReference type="InterPro" id="IPR055457">
    <property type="entry name" value="OST48_N"/>
</dbReference>
<evidence type="ECO:0000256" key="7">
    <source>
        <dbReference type="ARBA" id="ARBA00023136"/>
    </source>
</evidence>
<reference evidence="13" key="2">
    <citation type="submission" date="2015-01" db="EMBL/GenBank/DDBJ databases">
        <title>Evolutionary Origins and Diversification of the Mycorrhizal Mutualists.</title>
        <authorList>
            <consortium name="DOE Joint Genome Institute"/>
            <consortium name="Mycorrhizal Genomics Consortium"/>
            <person name="Kohler A."/>
            <person name="Kuo A."/>
            <person name="Nagy L.G."/>
            <person name="Floudas D."/>
            <person name="Copeland A."/>
            <person name="Barry K.W."/>
            <person name="Cichocki N."/>
            <person name="Veneault-Fourrey C."/>
            <person name="LaButti K."/>
            <person name="Lindquist E.A."/>
            <person name="Lipzen A."/>
            <person name="Lundell T."/>
            <person name="Morin E."/>
            <person name="Murat C."/>
            <person name="Riley R."/>
            <person name="Ohm R."/>
            <person name="Sun H."/>
            <person name="Tunlid A."/>
            <person name="Henrissat B."/>
            <person name="Grigoriev I.V."/>
            <person name="Hibbett D.S."/>
            <person name="Martin F."/>
        </authorList>
    </citation>
    <scope>NUCLEOTIDE SEQUENCE [LARGE SCALE GENOMIC DNA]</scope>
    <source>
        <strain evidence="13">UH-Slu-Lm8-n1</strain>
    </source>
</reference>
<keyword evidence="6" id="KW-1133">Transmembrane helix</keyword>
<name>A0A0D0A1G1_9AGAM</name>
<evidence type="ECO:0000256" key="1">
    <source>
        <dbReference type="ARBA" id="ARBA00004479"/>
    </source>
</evidence>
<comment type="subunit">
    <text evidence="8">Component of the oligosaccharyltransferase (OST) complex.</text>
</comment>
<comment type="function">
    <text evidence="8">Subunit of the oligosaccharyl transferase (OST) complex that catalyzes the initial transfer of a defined glycan (Glc(3)Man(9)GlcNAc(2) in eukaryotes) from the lipid carrier dolichol-pyrophosphate to an asparagine residue within an Asn-X-Ser/Thr consensus motif in nascent polypeptide chains, the first step in protein N-glycosylation. N-glycosylation occurs cotranslationally and the complex associates with the Sec61 complex at the channel-forming translocon complex that mediates protein translocation across the endoplasmic reticulum (ER).</text>
</comment>
<dbReference type="OrthoDB" id="29105at2759"/>
<feature type="domain" description="OST48 N-terminal" evidence="10">
    <location>
        <begin position="28"/>
        <end position="201"/>
    </location>
</feature>
<evidence type="ECO:0000259" key="10">
    <source>
        <dbReference type="Pfam" id="PF03345"/>
    </source>
</evidence>
<dbReference type="GO" id="GO:0018279">
    <property type="term" value="P:protein N-linked glycosylation via asparagine"/>
    <property type="evidence" value="ECO:0007669"/>
    <property type="project" value="UniProtKB-UniRule"/>
</dbReference>
<feature type="region of interest" description="Disordered" evidence="9">
    <location>
        <begin position="488"/>
        <end position="525"/>
    </location>
</feature>
<comment type="similarity">
    <text evidence="3 8">Belongs to the DDOST 48 kDa subunit family.</text>
</comment>
<evidence type="ECO:0000313" key="12">
    <source>
        <dbReference type="EMBL" id="KIK35571.1"/>
    </source>
</evidence>
<evidence type="ECO:0000256" key="2">
    <source>
        <dbReference type="ARBA" id="ARBA00004922"/>
    </source>
</evidence>
<dbReference type="Pfam" id="PF03345">
    <property type="entry name" value="OST48_N"/>
    <property type="match status" value="1"/>
</dbReference>
<evidence type="ECO:0000256" key="9">
    <source>
        <dbReference type="SAM" id="MobiDB-lite"/>
    </source>
</evidence>
<dbReference type="InterPro" id="IPR005013">
    <property type="entry name" value="DDOST_48_kDa_subunit"/>
</dbReference>
<dbReference type="Pfam" id="PF23358">
    <property type="entry name" value="OST48_MD"/>
    <property type="match status" value="1"/>
</dbReference>
<keyword evidence="7" id="KW-0472">Membrane</keyword>
<evidence type="ECO:0000313" key="13">
    <source>
        <dbReference type="Proteomes" id="UP000054485"/>
    </source>
</evidence>
<gene>
    <name evidence="12" type="ORF">CY34DRAFT_16931</name>
</gene>
<feature type="domain" description="OST48 middle" evidence="11">
    <location>
        <begin position="215"/>
        <end position="356"/>
    </location>
</feature>
<dbReference type="InterPro" id="IPR055459">
    <property type="entry name" value="OST48_MD"/>
</dbReference>
<reference evidence="12 13" key="1">
    <citation type="submission" date="2014-04" db="EMBL/GenBank/DDBJ databases">
        <authorList>
            <consortium name="DOE Joint Genome Institute"/>
            <person name="Kuo A."/>
            <person name="Ruytinx J."/>
            <person name="Rineau F."/>
            <person name="Colpaert J."/>
            <person name="Kohler A."/>
            <person name="Nagy L.G."/>
            <person name="Floudas D."/>
            <person name="Copeland A."/>
            <person name="Barry K.W."/>
            <person name="Cichocki N."/>
            <person name="Veneault-Fourrey C."/>
            <person name="LaButti K."/>
            <person name="Lindquist E.A."/>
            <person name="Lipzen A."/>
            <person name="Lundell T."/>
            <person name="Morin E."/>
            <person name="Murat C."/>
            <person name="Sun H."/>
            <person name="Tunlid A."/>
            <person name="Henrissat B."/>
            <person name="Grigoriev I.V."/>
            <person name="Hibbett D.S."/>
            <person name="Martin F."/>
            <person name="Nordberg H.P."/>
            <person name="Cantor M.N."/>
            <person name="Hua S.X."/>
        </authorList>
    </citation>
    <scope>NUCLEOTIDE SEQUENCE [LARGE SCALE GENOMIC DNA]</scope>
    <source>
        <strain evidence="12 13">UH-Slu-Lm8-n1</strain>
    </source>
</reference>
<organism evidence="12 13">
    <name type="scientific">Suillus luteus UH-Slu-Lm8-n1</name>
    <dbReference type="NCBI Taxonomy" id="930992"/>
    <lineage>
        <taxon>Eukaryota</taxon>
        <taxon>Fungi</taxon>
        <taxon>Dikarya</taxon>
        <taxon>Basidiomycota</taxon>
        <taxon>Agaricomycotina</taxon>
        <taxon>Agaricomycetes</taxon>
        <taxon>Agaricomycetidae</taxon>
        <taxon>Boletales</taxon>
        <taxon>Suillineae</taxon>
        <taxon>Suillaceae</taxon>
        <taxon>Suillus</taxon>
    </lineage>
</organism>
<keyword evidence="5 8" id="KW-0256">Endoplasmic reticulum</keyword>
<comment type="subcellular location">
    <subcellularLocation>
        <location evidence="8">Endoplasmic reticulum membrane</location>
        <topology evidence="8">Single-pass type I membrane protein</topology>
    </subcellularLocation>
    <subcellularLocation>
        <location evidence="1">Membrane</location>
        <topology evidence="1">Single-pass type I membrane protein</topology>
    </subcellularLocation>
</comment>
<dbReference type="STRING" id="930992.A0A0D0A1G1"/>
<sequence length="678" mass="74727">MTTSFFCTRNKIICTRYYSPVTHRPPLSENTNLLIALSPKQTPLTSLATQFSLILLPPDTPLISHHSARSEPQTTIPVPVSSSSPILTPGIPPIWFTGAPHALGSTPMLVPILCAPAESFATDSTSDPDSDTLVSASKKGSEGLWAGSQMGLLTGFQTNMNSCVVFAGGMKMFSDKYARKELPSEGAPRNALFMKDVAAWVFQEKMKLRIDAVDHHWVGESSAPEMYTTNDEIVYTVHISAYDSRTSTWKPYSSIGDLQLEFTMLDPHIRTSLPAVAGSPGTYQVQFHAPDRHGVFKFVLNWKRKGYSYLESSTTIPVVLPRHDQNPCFLSAAWPYFAGAISTSVGFFLFAALWLAGDIKGKWKNVSPPPISHHLFPAAYVLPIKHHFYHPFHSSSYVHSSIQILFHPHPAINSIDHIPIKRAIYLLCPSLHPPTCLSQTLDAYPCQLSVLGRKAFGLQTEHEMCQYLEWELSVDLVTLREFEDMVKKDFTTPPPTTNPFPPPPAALAPMPSPPPTHHGSPQNFSGSDTCAGPKSLWASDRARDVEFEDMVKKDFVGQGPYLTYILPSSSKTTPPPTTNPFPPSPSYGHCYPLPPKPTFFPSVQLFLHHTTYIARQAVTKLFNTDVSGINGISSNTPRYGDFMAHIISALSSPGIPKHEPAPYTLVKGNTLVLILSNH</sequence>
<evidence type="ECO:0000256" key="3">
    <source>
        <dbReference type="ARBA" id="ARBA00008743"/>
    </source>
</evidence>
<dbReference type="GO" id="GO:0008250">
    <property type="term" value="C:oligosaccharyltransferase complex"/>
    <property type="evidence" value="ECO:0007669"/>
    <property type="project" value="TreeGrafter"/>
</dbReference>
<dbReference type="PANTHER" id="PTHR10830:SF0">
    <property type="entry name" value="DOLICHYL-DIPHOSPHOOLIGOSACCHARIDE--PROTEIN GLYCOSYLTRANSFERASE 48 KDA SUBUNIT"/>
    <property type="match status" value="1"/>
</dbReference>
<dbReference type="HOGENOM" id="CLU_405530_0_0_1"/>
<evidence type="ECO:0000256" key="4">
    <source>
        <dbReference type="ARBA" id="ARBA00022692"/>
    </source>
</evidence>
<dbReference type="UniPathway" id="UPA00378"/>
<evidence type="ECO:0000259" key="11">
    <source>
        <dbReference type="Pfam" id="PF23358"/>
    </source>
</evidence>
<keyword evidence="4" id="KW-0812">Transmembrane</keyword>
<evidence type="ECO:0000256" key="5">
    <source>
        <dbReference type="ARBA" id="ARBA00022824"/>
    </source>
</evidence>
<dbReference type="InParanoid" id="A0A0D0A1G1"/>
<protein>
    <recommendedName>
        <fullName evidence="8">Dolichyl-diphosphooligosaccharide--protein glycosyltransferase subunit WBP1</fullName>
        <shortName evidence="8">Oligosaccharyl transferase subunit WBP1</shortName>
    </recommendedName>
</protein>
<dbReference type="FunCoup" id="A0A0D0A1G1">
    <property type="interactions" value="540"/>
</dbReference>
<accession>A0A0D0A1G1</accession>
<proteinExistence type="inferred from homology"/>
<comment type="pathway">
    <text evidence="2 8">Protein modification; protein glycosylation.</text>
</comment>
<evidence type="ECO:0000256" key="8">
    <source>
        <dbReference type="RuleBase" id="RU361142"/>
    </source>
</evidence>
<feature type="compositionally biased region" description="Pro residues" evidence="9">
    <location>
        <begin position="492"/>
        <end position="516"/>
    </location>
</feature>
<dbReference type="EMBL" id="KN835610">
    <property type="protein sequence ID" value="KIK35571.1"/>
    <property type="molecule type" value="Genomic_DNA"/>
</dbReference>
<dbReference type="AlphaFoldDB" id="A0A0D0A1G1"/>
<evidence type="ECO:0000256" key="6">
    <source>
        <dbReference type="ARBA" id="ARBA00022989"/>
    </source>
</evidence>
<dbReference type="PANTHER" id="PTHR10830">
    <property type="entry name" value="DOLICHYL-DIPHOSPHOOLIGOSACCHARIDE--PROTEIN GLYCOSYLTRANSFERASE 48 KDA SUBUNIT"/>
    <property type="match status" value="1"/>
</dbReference>
<dbReference type="Proteomes" id="UP000054485">
    <property type="component" value="Unassembled WGS sequence"/>
</dbReference>